<dbReference type="AlphaFoldDB" id="A0A267E930"/>
<feature type="compositionally biased region" description="Pro residues" evidence="2">
    <location>
        <begin position="249"/>
        <end position="275"/>
    </location>
</feature>
<evidence type="ECO:0000313" key="4">
    <source>
        <dbReference type="Proteomes" id="UP000215902"/>
    </source>
</evidence>
<feature type="compositionally biased region" description="Low complexity" evidence="2">
    <location>
        <begin position="276"/>
        <end position="300"/>
    </location>
</feature>
<evidence type="ECO:0000256" key="2">
    <source>
        <dbReference type="SAM" id="MobiDB-lite"/>
    </source>
</evidence>
<proteinExistence type="predicted"/>
<reference evidence="3 4" key="1">
    <citation type="submission" date="2017-06" db="EMBL/GenBank/DDBJ databases">
        <title>A platform for efficient transgenesis in Macrostomum lignano, a flatworm model organism for stem cell research.</title>
        <authorList>
            <person name="Berezikov E."/>
        </authorList>
    </citation>
    <scope>NUCLEOTIDE SEQUENCE [LARGE SCALE GENOMIC DNA]</scope>
    <source>
        <strain evidence="3">DV1</strain>
        <tissue evidence="3">Whole organism</tissue>
    </source>
</reference>
<name>A0A267E930_9PLAT</name>
<sequence length="423" mass="45566">MDPQRGALSTQNNNNNSHLIQHPTIGKRPSRFKPVRFQEYRMQWGGCSSLSSMAISVSDVYVLDPECPALAAAAAATKLDDVDIDNRSRMARNSSRLPSDAELAAKVEAAAANAAANCGCRRRFCGDAAAHHQRHWSEDDCDLPGDNYCVGDVVWTLQPSSSFVHETRCPRRSTARFGAQNQKRQLQRMRQQQLRSGWASQTRPLMLQTESRPRANSAFSTVETRAGTSKPPPSSPSGLPSPHLQSELPAPPPALEPTPPAPPPPPPLPPPPPSDLPALKTVSSTTTATTTASITSPTNSDEPSTTSGVGSAESCAESCVATVAQVLQDALLAAVRAETEPLERQLAEKDAEVRHLRQELQDRDARLRRLNRLLTCRRMLMLDDIQQHQQLEGGGGTGRSAGSKNGRGRVSNSASTSALSSLL</sequence>
<feature type="compositionally biased region" description="Low complexity" evidence="2">
    <location>
        <begin position="180"/>
        <end position="195"/>
    </location>
</feature>
<comment type="caution">
    <text evidence="3">The sequence shown here is derived from an EMBL/GenBank/DDBJ whole genome shotgun (WGS) entry which is preliminary data.</text>
</comment>
<feature type="compositionally biased region" description="Polar residues" evidence="2">
    <location>
        <begin position="7"/>
        <end position="19"/>
    </location>
</feature>
<feature type="compositionally biased region" description="Low complexity" evidence="2">
    <location>
        <begin position="411"/>
        <end position="423"/>
    </location>
</feature>
<organism evidence="3 4">
    <name type="scientific">Macrostomum lignano</name>
    <dbReference type="NCBI Taxonomy" id="282301"/>
    <lineage>
        <taxon>Eukaryota</taxon>
        <taxon>Metazoa</taxon>
        <taxon>Spiralia</taxon>
        <taxon>Lophotrochozoa</taxon>
        <taxon>Platyhelminthes</taxon>
        <taxon>Rhabditophora</taxon>
        <taxon>Macrostomorpha</taxon>
        <taxon>Macrostomida</taxon>
        <taxon>Macrostomidae</taxon>
        <taxon>Macrostomum</taxon>
    </lineage>
</organism>
<protein>
    <submittedName>
        <fullName evidence="3">Uncharacterized protein</fullName>
    </submittedName>
</protein>
<evidence type="ECO:0000256" key="1">
    <source>
        <dbReference type="SAM" id="Coils"/>
    </source>
</evidence>
<dbReference type="Proteomes" id="UP000215902">
    <property type="component" value="Unassembled WGS sequence"/>
</dbReference>
<evidence type="ECO:0000313" key="3">
    <source>
        <dbReference type="EMBL" id="PAA58008.1"/>
    </source>
</evidence>
<keyword evidence="4" id="KW-1185">Reference proteome</keyword>
<keyword evidence="1" id="KW-0175">Coiled coil</keyword>
<gene>
    <name evidence="3" type="ORF">BOX15_Mlig020488g2</name>
</gene>
<feature type="coiled-coil region" evidence="1">
    <location>
        <begin position="346"/>
        <end position="373"/>
    </location>
</feature>
<accession>A0A267E930</accession>
<feature type="region of interest" description="Disordered" evidence="2">
    <location>
        <begin position="1"/>
        <end position="29"/>
    </location>
</feature>
<feature type="compositionally biased region" description="Polar residues" evidence="2">
    <location>
        <begin position="217"/>
        <end position="227"/>
    </location>
</feature>
<dbReference type="EMBL" id="NIVC01002425">
    <property type="protein sequence ID" value="PAA58008.1"/>
    <property type="molecule type" value="Genomic_DNA"/>
</dbReference>
<feature type="region of interest" description="Disordered" evidence="2">
    <location>
        <begin position="390"/>
        <end position="423"/>
    </location>
</feature>
<feature type="region of interest" description="Disordered" evidence="2">
    <location>
        <begin position="174"/>
        <end position="311"/>
    </location>
</feature>